<feature type="coiled-coil region" evidence="1">
    <location>
        <begin position="204"/>
        <end position="238"/>
    </location>
</feature>
<proteinExistence type="predicted"/>
<sequence>MSEPTNSRSILDMSTSTNGSQKLEDSVARASTSSTSIAGVRLPSTSDLFKPSSYSSLRPAPRSVSSLKSTLPPPSEPESPVSDRQAAVVSKLLDTAKRLRGERDSESRRADFAEAELAAERASKSQTSVNLNASCDSEAKIAELTKSLAAAQSTISALERQSSPQQPGTPTRSTIVPALRAQITELTARIERRTEQIGIHQHEIKRLEAHLGLTQDTVQELEEDLDQAGVRERALLEDATLAREERDMARRALAEGEVGEAQHTEEQTVALVHSVFDAIGQARSNQRIAETYHDKLDAQVQQTSALQIQVDQRVAEVDLLMAQVDGVNTRMSALREELQTEQRRFAEEKSRADNAEQRAEEAEQLAEVAKSSADEDKAWAADYRKKFEDAQLELAESKQQLFELEAKLADVESAREELEACEAVLVGLREELEAEKTNGAQCVAEIQAALDEQRVEFTRKSGELDSLKDEFVVTAAELDSRTTELASRTAELDTLRMELETKTNELQFRDVQYGQLKGDHAALQSCLQILQSSFSTKQADYQTLNSKYETLQGEFESLQSGYDAKQVEFISLQSGFSALQSEIEAKDAELQRLNAALEAGANGAELELKAVLDDLQAVRNELTQSQQELESVRGELVKSTEIADVAGVEKSVMAGELRTAREQLGELRQRIGELEGLVQGGEAIKVELASVKAQLEAATMERANFEQQLAAAQQQHEILQRQSEDMKQALEAAQARVATMQGQLDDVEMRAPASEMDELRAKVGSMTERLAEMETLRAQVTEVDDLRIQVAELEDTRAQVMELERLLVEAQAGAQTADEVNSLRARVEELDRLRERAEEELRGRVEDMKHLEAHAGALEEEVRAVESLQEEIRVLQQTSMQQQSLIAQLQNRPASDGATTSSEALERLQEQYDMVLQDAKRMTAEVEGYDDKLLEVLKREKKLELKVGNLTRKLRATQAKLDAAKATQDTSTSGPSQPAPAPAALAPSSMPTSTSVPPPRSPKRPGTTVSTTTGASSLFTQPASSTATSIFSSSASNPTTKFPLSSAANSKFSRSIPCSRVPQSPSRSPVRPTVPDFGPKIAGSIHSAGITAPTANTGRAALRPLPIFSAQPAAVSIPPAPTKEPSKTSPTTEALPRKRPIPDEFSTATPGTHAEVAMTTPRTHLRFKTLSGTGAAANRKGASPRKA</sequence>
<feature type="compositionally biased region" description="Polar residues" evidence="2">
    <location>
        <begin position="1"/>
        <end position="21"/>
    </location>
</feature>
<protein>
    <submittedName>
        <fullName evidence="3">Uncharacterized protein</fullName>
    </submittedName>
</protein>
<evidence type="ECO:0000313" key="3">
    <source>
        <dbReference type="EMBL" id="CAE6396833.1"/>
    </source>
</evidence>
<gene>
    <name evidence="3" type="ORF">RDB_LOCUS3298</name>
</gene>
<dbReference type="Proteomes" id="UP000663841">
    <property type="component" value="Unassembled WGS sequence"/>
</dbReference>
<dbReference type="Gene3D" id="1.20.120.330">
    <property type="entry name" value="Nucleotidyltransferases domain 2"/>
    <property type="match status" value="1"/>
</dbReference>
<evidence type="ECO:0000256" key="1">
    <source>
        <dbReference type="SAM" id="Coils"/>
    </source>
</evidence>
<evidence type="ECO:0000313" key="4">
    <source>
        <dbReference type="Proteomes" id="UP000663841"/>
    </source>
</evidence>
<dbReference type="PANTHER" id="PTHR46753:SF2">
    <property type="entry name" value="FYVE AND COILED-COIL DOMAIN-CONTAINING PROTEIN 1"/>
    <property type="match status" value="1"/>
</dbReference>
<evidence type="ECO:0000256" key="2">
    <source>
        <dbReference type="SAM" id="MobiDB-lite"/>
    </source>
</evidence>
<feature type="compositionally biased region" description="Polar residues" evidence="2">
    <location>
        <begin position="1042"/>
        <end position="1053"/>
    </location>
</feature>
<feature type="region of interest" description="Disordered" evidence="2">
    <location>
        <begin position="961"/>
        <end position="1081"/>
    </location>
</feature>
<dbReference type="AlphaFoldDB" id="A0A8H2WM04"/>
<dbReference type="PANTHER" id="PTHR46753">
    <property type="entry name" value="FYVE AND COILED-COIL DOMAIN-CONTAINING PROTEIN 1"/>
    <property type="match status" value="1"/>
</dbReference>
<name>A0A8H2WM04_9AGAM</name>
<accession>A0A8H2WM04</accession>
<feature type="compositionally biased region" description="Low complexity" evidence="2">
    <location>
        <begin position="1004"/>
        <end position="1040"/>
    </location>
</feature>
<dbReference type="GO" id="GO:1901098">
    <property type="term" value="P:positive regulation of autophagosome maturation"/>
    <property type="evidence" value="ECO:0007669"/>
    <property type="project" value="TreeGrafter"/>
</dbReference>
<feature type="region of interest" description="Disordered" evidence="2">
    <location>
        <begin position="341"/>
        <end position="361"/>
    </location>
</feature>
<organism evidence="3 4">
    <name type="scientific">Rhizoctonia solani</name>
    <dbReference type="NCBI Taxonomy" id="456999"/>
    <lineage>
        <taxon>Eukaryota</taxon>
        <taxon>Fungi</taxon>
        <taxon>Dikarya</taxon>
        <taxon>Basidiomycota</taxon>
        <taxon>Agaricomycotina</taxon>
        <taxon>Agaricomycetes</taxon>
        <taxon>Cantharellales</taxon>
        <taxon>Ceratobasidiaceae</taxon>
        <taxon>Rhizoctonia</taxon>
    </lineage>
</organism>
<dbReference type="EMBL" id="CAJMWW010000010">
    <property type="protein sequence ID" value="CAE6396833.1"/>
    <property type="molecule type" value="Genomic_DNA"/>
</dbReference>
<dbReference type="GO" id="GO:0072383">
    <property type="term" value="P:plus-end-directed vesicle transport along microtubule"/>
    <property type="evidence" value="ECO:0007669"/>
    <property type="project" value="TreeGrafter"/>
</dbReference>
<dbReference type="GO" id="GO:0005776">
    <property type="term" value="C:autophagosome"/>
    <property type="evidence" value="ECO:0007669"/>
    <property type="project" value="TreeGrafter"/>
</dbReference>
<feature type="region of interest" description="Disordered" evidence="2">
    <location>
        <begin position="155"/>
        <end position="174"/>
    </location>
</feature>
<feature type="compositionally biased region" description="Low complexity" evidence="2">
    <location>
        <begin position="970"/>
        <end position="995"/>
    </location>
</feature>
<reference evidence="3" key="1">
    <citation type="submission" date="2021-01" db="EMBL/GenBank/DDBJ databases">
        <authorList>
            <person name="Kaushik A."/>
        </authorList>
    </citation>
    <scope>NUCLEOTIDE SEQUENCE</scope>
    <source>
        <strain evidence="3">AG3-T5</strain>
    </source>
</reference>
<feature type="compositionally biased region" description="Low complexity" evidence="2">
    <location>
        <begin position="1057"/>
        <end position="1075"/>
    </location>
</feature>
<feature type="region of interest" description="Disordered" evidence="2">
    <location>
        <begin position="1"/>
        <end position="86"/>
    </location>
</feature>
<keyword evidence="1" id="KW-0175">Coiled coil</keyword>
<feature type="compositionally biased region" description="Polar residues" evidence="2">
    <location>
        <begin position="29"/>
        <end position="56"/>
    </location>
</feature>
<dbReference type="SUPFAM" id="SSF57997">
    <property type="entry name" value="Tropomyosin"/>
    <property type="match status" value="1"/>
</dbReference>
<dbReference type="Gene3D" id="1.10.287.1490">
    <property type="match status" value="1"/>
</dbReference>
<comment type="caution">
    <text evidence="3">The sequence shown here is derived from an EMBL/GenBank/DDBJ whole genome shotgun (WGS) entry which is preliminary data.</text>
</comment>
<dbReference type="GO" id="GO:0005770">
    <property type="term" value="C:late endosome"/>
    <property type="evidence" value="ECO:0007669"/>
    <property type="project" value="TreeGrafter"/>
</dbReference>
<feature type="region of interest" description="Disordered" evidence="2">
    <location>
        <begin position="1115"/>
        <end position="1187"/>
    </location>
</feature>